<feature type="compositionally biased region" description="Low complexity" evidence="1">
    <location>
        <begin position="155"/>
        <end position="179"/>
    </location>
</feature>
<dbReference type="GeneID" id="106014068"/>
<keyword evidence="2" id="KW-1185">Reference proteome</keyword>
<feature type="compositionally biased region" description="Polar residues" evidence="1">
    <location>
        <begin position="349"/>
        <end position="359"/>
    </location>
</feature>
<feature type="compositionally biased region" description="Polar residues" evidence="1">
    <location>
        <begin position="1"/>
        <end position="23"/>
    </location>
</feature>
<feature type="compositionally biased region" description="Low complexity" evidence="1">
    <location>
        <begin position="385"/>
        <end position="401"/>
    </location>
</feature>
<feature type="compositionally biased region" description="Polar residues" evidence="1">
    <location>
        <begin position="372"/>
        <end position="384"/>
    </location>
</feature>
<evidence type="ECO:0000256" key="1">
    <source>
        <dbReference type="SAM" id="MobiDB-lite"/>
    </source>
</evidence>
<accession>A0ABM1AFA5</accession>
<feature type="region of interest" description="Disordered" evidence="1">
    <location>
        <begin position="148"/>
        <end position="179"/>
    </location>
</feature>
<reference evidence="3" key="1">
    <citation type="submission" date="2025-08" db="UniProtKB">
        <authorList>
            <consortium name="RefSeq"/>
        </authorList>
    </citation>
    <scope>IDENTIFICATION</scope>
</reference>
<proteinExistence type="predicted"/>
<dbReference type="Proteomes" id="UP000694888">
    <property type="component" value="Unplaced"/>
</dbReference>
<evidence type="ECO:0000313" key="3">
    <source>
        <dbReference type="RefSeq" id="XP_012946555.1"/>
    </source>
</evidence>
<feature type="region of interest" description="Disordered" evidence="1">
    <location>
        <begin position="277"/>
        <end position="413"/>
    </location>
</feature>
<feature type="region of interest" description="Disordered" evidence="1">
    <location>
        <begin position="1"/>
        <end position="40"/>
    </location>
</feature>
<protein>
    <submittedName>
        <fullName evidence="3">Mucin-5AC</fullName>
    </submittedName>
</protein>
<name>A0ABM1AFA5_APLCA</name>
<evidence type="ECO:0000313" key="2">
    <source>
        <dbReference type="Proteomes" id="UP000694888"/>
    </source>
</evidence>
<gene>
    <name evidence="3" type="primary">LOC106014068</name>
</gene>
<feature type="compositionally biased region" description="Polar residues" evidence="1">
    <location>
        <begin position="278"/>
        <end position="294"/>
    </location>
</feature>
<dbReference type="RefSeq" id="XP_012946555.1">
    <property type="nucleotide sequence ID" value="XM_013091101.2"/>
</dbReference>
<organism evidence="2 3">
    <name type="scientific">Aplysia californica</name>
    <name type="common">California sea hare</name>
    <dbReference type="NCBI Taxonomy" id="6500"/>
    <lineage>
        <taxon>Eukaryota</taxon>
        <taxon>Metazoa</taxon>
        <taxon>Spiralia</taxon>
        <taxon>Lophotrochozoa</taxon>
        <taxon>Mollusca</taxon>
        <taxon>Gastropoda</taxon>
        <taxon>Heterobranchia</taxon>
        <taxon>Euthyneura</taxon>
        <taxon>Tectipleura</taxon>
        <taxon>Aplysiida</taxon>
        <taxon>Aplysioidea</taxon>
        <taxon>Aplysiidae</taxon>
        <taxon>Aplysia</taxon>
    </lineage>
</organism>
<sequence length="504" mass="53406">MDQGINDSAESVTTGGPNRNSEPSGGGDQEPEVIGTSEGSQVERGAVFSNGLGLTAGPECASSGAVDGLGFSNIGDLIGQTPGQKDFLSRNQQFVPEGGQETVCETNKVCSENSDDDSSLRGFTHRVSSFVTNSEVLPKIVTSSQNVVPPQIHRTSTAPLSTSSSAQVASATTSTTNTSALPTLNLNLTLPPVRATITQGFGVKMVATSSSQQLIYRSVPPRPLSYTLTDVLEVRGPRGGKLRSKTAPVSTNAPEEYAQRFKSRPTTRPRVIEFDGSAVSSKSQRAMQNTSTGFPTARARIYIGHPKTKSPVDSPDASSVRSPGSRLHLQPLSHTPTTHHFFHVGRGSTPAQLSTSRTLPSAKMSAVDSVSFHGNSQAKRTLTKSAASSSVPPHPAKSAASTSRPADNLKETSQSIDFSTSIPQDLAVTGDDVDDHIHNPDILLTSSTDCDDLSILPPPKKVLPKRELPWVFRYKVKRGMNTLSRIMASKPTQGVALHSSHAFS</sequence>
<feature type="region of interest" description="Disordered" evidence="1">
    <location>
        <begin position="237"/>
        <end position="265"/>
    </location>
</feature>